<evidence type="ECO:0000313" key="3">
    <source>
        <dbReference type="Proteomes" id="UP000559027"/>
    </source>
</evidence>
<feature type="compositionally biased region" description="Polar residues" evidence="1">
    <location>
        <begin position="254"/>
        <end position="269"/>
    </location>
</feature>
<proteinExistence type="predicted"/>
<comment type="caution">
    <text evidence="2">The sequence shown here is derived from an EMBL/GenBank/DDBJ whole genome shotgun (WGS) entry which is preliminary data.</text>
</comment>
<dbReference type="GO" id="GO:0005634">
    <property type="term" value="C:nucleus"/>
    <property type="evidence" value="ECO:0007669"/>
    <property type="project" value="TreeGrafter"/>
</dbReference>
<feature type="compositionally biased region" description="Basic and acidic residues" evidence="1">
    <location>
        <begin position="440"/>
        <end position="453"/>
    </location>
</feature>
<dbReference type="GO" id="GO:0006357">
    <property type="term" value="P:regulation of transcription by RNA polymerase II"/>
    <property type="evidence" value="ECO:0007669"/>
    <property type="project" value="TreeGrafter"/>
</dbReference>
<feature type="region of interest" description="Disordered" evidence="1">
    <location>
        <begin position="578"/>
        <end position="606"/>
    </location>
</feature>
<dbReference type="OrthoDB" id="2441642at2759"/>
<dbReference type="AlphaFoldDB" id="A0A8H5GCG0"/>
<feature type="compositionally biased region" description="Low complexity" evidence="1">
    <location>
        <begin position="466"/>
        <end position="487"/>
    </location>
</feature>
<accession>A0A8H5GCG0</accession>
<dbReference type="EMBL" id="JAACJO010000002">
    <property type="protein sequence ID" value="KAF5362356.1"/>
    <property type="molecule type" value="Genomic_DNA"/>
</dbReference>
<evidence type="ECO:0008006" key="4">
    <source>
        <dbReference type="Google" id="ProtNLM"/>
    </source>
</evidence>
<dbReference type="InterPro" id="IPR013927">
    <property type="entry name" value="TF_Opi1_Ccg-8"/>
</dbReference>
<feature type="region of interest" description="Disordered" evidence="1">
    <location>
        <begin position="128"/>
        <end position="195"/>
    </location>
</feature>
<protein>
    <recommendedName>
        <fullName evidence="4">Opi1-domain-containing protein</fullName>
    </recommendedName>
</protein>
<feature type="compositionally biased region" description="Polar residues" evidence="1">
    <location>
        <begin position="49"/>
        <end position="61"/>
    </location>
</feature>
<feature type="compositionally biased region" description="Basic and acidic residues" evidence="1">
    <location>
        <begin position="693"/>
        <end position="707"/>
    </location>
</feature>
<feature type="region of interest" description="Disordered" evidence="1">
    <location>
        <begin position="215"/>
        <end position="269"/>
    </location>
</feature>
<dbReference type="Proteomes" id="UP000559027">
    <property type="component" value="Unassembled WGS sequence"/>
</dbReference>
<feature type="region of interest" description="Disordered" evidence="1">
    <location>
        <begin position="396"/>
        <end position="487"/>
    </location>
</feature>
<feature type="compositionally biased region" description="Low complexity" evidence="1">
    <location>
        <begin position="396"/>
        <end position="412"/>
    </location>
</feature>
<feature type="region of interest" description="Disordered" evidence="1">
    <location>
        <begin position="531"/>
        <end position="566"/>
    </location>
</feature>
<feature type="compositionally biased region" description="Basic and acidic residues" evidence="1">
    <location>
        <begin position="235"/>
        <end position="253"/>
    </location>
</feature>
<sequence>MPSSDTTNDDESVRIDIAVRALGDMRSRASGEGRAFSSSSDRGEEQDEIQQQSVSSNRDFMSRMSSFPLVGTALRAYEHGKASSSVVKYGARMVESSVKTISKPVINRLPVNQIDEFACRQLDKFDKYRRPSVGPESPTRSTTRRMSDVDDAGSSSISADHEPDRGRPKLRTKTFDGSPAPGDDFGYPREHHEDSLERRKYVGSVPQWIESTHSYARTPGSGAASPMEDSSPITFDDRRTRSPDHQTSHREIQSSDQQSQNPERQVAQRSRWQAMLLEAGGLGVALSDENMRRLKYCLNWLLYATAHIDAQILVLRDLIESIQPMPQPNSSSHRRPPISEDQLRKLTQVRKDIVSTVRQMVDVVSKYAGGALPEPARGRVRGFILKLPHRWASRTAAAGVGAGTPTSASTPTAGGGGEKERERETVAAAGSSTGVLRRGQGRDKRAAQRERGTGSRAPSPTPANEAHSGQSSSVQSQQQQMSHSSASAAAQRILSLATESLDMMRNVTGVVKDSLDRADAWVNRLRMVGVQRGGQDSRDDDETQSLNEEFGPPRIGSAYDRGASITSSREDYRTLFQTHRRNASSTSSSFLGGEEGGTSAPASPFTTTTSLTLGSFVSGASTDGVPSTPTGTMSFTLPPVTVRGGDVYGVTSVPSPGPISSFESMRIESRFGTPKMGVGKGGFPVEGDGEDGVGEKGKEAERRMKMEVDDDEV</sequence>
<dbReference type="GO" id="GO:0003714">
    <property type="term" value="F:transcription corepressor activity"/>
    <property type="evidence" value="ECO:0007669"/>
    <property type="project" value="InterPro"/>
</dbReference>
<dbReference type="PANTHER" id="PTHR38406:SF1">
    <property type="entry name" value="TRANSCRIPTIONAL REPRESSOR OPI1"/>
    <property type="match status" value="1"/>
</dbReference>
<dbReference type="GO" id="GO:0030968">
    <property type="term" value="P:endoplasmic reticulum unfolded protein response"/>
    <property type="evidence" value="ECO:0007669"/>
    <property type="project" value="TreeGrafter"/>
</dbReference>
<keyword evidence="3" id="KW-1185">Reference proteome</keyword>
<feature type="region of interest" description="Disordered" evidence="1">
    <location>
        <begin position="27"/>
        <end position="61"/>
    </location>
</feature>
<dbReference type="PANTHER" id="PTHR38406">
    <property type="entry name" value="TRANSCRIPTIONAL REPRESSOR OPI1"/>
    <property type="match status" value="1"/>
</dbReference>
<feature type="region of interest" description="Disordered" evidence="1">
    <location>
        <begin position="672"/>
        <end position="713"/>
    </location>
</feature>
<reference evidence="2 3" key="1">
    <citation type="journal article" date="2020" name="ISME J.">
        <title>Uncovering the hidden diversity of litter-decomposition mechanisms in mushroom-forming fungi.</title>
        <authorList>
            <person name="Floudas D."/>
            <person name="Bentzer J."/>
            <person name="Ahren D."/>
            <person name="Johansson T."/>
            <person name="Persson P."/>
            <person name="Tunlid A."/>
        </authorList>
    </citation>
    <scope>NUCLEOTIDE SEQUENCE [LARGE SCALE GENOMIC DNA]</scope>
    <source>
        <strain evidence="2 3">CBS 146.42</strain>
    </source>
</reference>
<feature type="compositionally biased region" description="Basic and acidic residues" evidence="1">
    <location>
        <begin position="186"/>
        <end position="195"/>
    </location>
</feature>
<dbReference type="GO" id="GO:0005783">
    <property type="term" value="C:endoplasmic reticulum"/>
    <property type="evidence" value="ECO:0007669"/>
    <property type="project" value="TreeGrafter"/>
</dbReference>
<dbReference type="Pfam" id="PF08618">
    <property type="entry name" value="Opi1"/>
    <property type="match status" value="1"/>
</dbReference>
<evidence type="ECO:0000313" key="2">
    <source>
        <dbReference type="EMBL" id="KAF5362356.1"/>
    </source>
</evidence>
<dbReference type="GO" id="GO:0008654">
    <property type="term" value="P:phospholipid biosynthetic process"/>
    <property type="evidence" value="ECO:0007669"/>
    <property type="project" value="TreeGrafter"/>
</dbReference>
<feature type="compositionally biased region" description="Low complexity" evidence="1">
    <location>
        <begin position="597"/>
        <end position="606"/>
    </location>
</feature>
<organism evidence="2 3">
    <name type="scientific">Leucocoprinus leucothites</name>
    <dbReference type="NCBI Taxonomy" id="201217"/>
    <lineage>
        <taxon>Eukaryota</taxon>
        <taxon>Fungi</taxon>
        <taxon>Dikarya</taxon>
        <taxon>Basidiomycota</taxon>
        <taxon>Agaricomycotina</taxon>
        <taxon>Agaricomycetes</taxon>
        <taxon>Agaricomycetidae</taxon>
        <taxon>Agaricales</taxon>
        <taxon>Agaricineae</taxon>
        <taxon>Agaricaceae</taxon>
        <taxon>Leucocoprinus</taxon>
    </lineage>
</organism>
<evidence type="ECO:0000256" key="1">
    <source>
        <dbReference type="SAM" id="MobiDB-lite"/>
    </source>
</evidence>
<name>A0A8H5GCG0_9AGAR</name>
<gene>
    <name evidence="2" type="ORF">D9756_002796</name>
</gene>